<evidence type="ECO:0000313" key="2">
    <source>
        <dbReference type="Proteomes" id="UP000479710"/>
    </source>
</evidence>
<dbReference type="EMBL" id="SPHZ02000012">
    <property type="protein sequence ID" value="KAF0888843.1"/>
    <property type="molecule type" value="Genomic_DNA"/>
</dbReference>
<sequence>MRRAGEDVLRPPRVIVPCPPRSSPSMATLIHAASCSPHARFPHLPGSPANLLLHATSRHPLAPAGPPRLGEDLFSTSPPLLPPWMCNTSSRSTPPSPAHLIDFCFEHHGE</sequence>
<dbReference type="Proteomes" id="UP000479710">
    <property type="component" value="Unassembled WGS sequence"/>
</dbReference>
<comment type="caution">
    <text evidence="1">The sequence shown here is derived from an EMBL/GenBank/DDBJ whole genome shotgun (WGS) entry which is preliminary data.</text>
</comment>
<reference evidence="1 2" key="1">
    <citation type="submission" date="2019-11" db="EMBL/GenBank/DDBJ databases">
        <title>Whole genome sequence of Oryza granulata.</title>
        <authorList>
            <person name="Li W."/>
        </authorList>
    </citation>
    <scope>NUCLEOTIDE SEQUENCE [LARGE SCALE GENOMIC DNA]</scope>
    <source>
        <strain evidence="2">cv. Menghai</strain>
        <tissue evidence="1">Leaf</tissue>
    </source>
</reference>
<dbReference type="AlphaFoldDB" id="A0A6G1BN72"/>
<name>A0A6G1BN72_9ORYZ</name>
<evidence type="ECO:0000313" key="1">
    <source>
        <dbReference type="EMBL" id="KAF0888843.1"/>
    </source>
</evidence>
<proteinExistence type="predicted"/>
<protein>
    <submittedName>
        <fullName evidence="1">Uncharacterized protein</fullName>
    </submittedName>
</protein>
<gene>
    <name evidence="1" type="ORF">E2562_019354</name>
</gene>
<keyword evidence="2" id="KW-1185">Reference proteome</keyword>
<organism evidence="1 2">
    <name type="scientific">Oryza meyeriana var. granulata</name>
    <dbReference type="NCBI Taxonomy" id="110450"/>
    <lineage>
        <taxon>Eukaryota</taxon>
        <taxon>Viridiplantae</taxon>
        <taxon>Streptophyta</taxon>
        <taxon>Embryophyta</taxon>
        <taxon>Tracheophyta</taxon>
        <taxon>Spermatophyta</taxon>
        <taxon>Magnoliopsida</taxon>
        <taxon>Liliopsida</taxon>
        <taxon>Poales</taxon>
        <taxon>Poaceae</taxon>
        <taxon>BOP clade</taxon>
        <taxon>Oryzoideae</taxon>
        <taxon>Oryzeae</taxon>
        <taxon>Oryzinae</taxon>
        <taxon>Oryza</taxon>
        <taxon>Oryza meyeriana</taxon>
    </lineage>
</organism>
<accession>A0A6G1BN72</accession>